<evidence type="ECO:0000313" key="1">
    <source>
        <dbReference type="EMBL" id="MET3726865.1"/>
    </source>
</evidence>
<comment type="caution">
    <text evidence="1">The sequence shown here is derived from an EMBL/GenBank/DDBJ whole genome shotgun (WGS) entry which is preliminary data.</text>
</comment>
<protein>
    <submittedName>
        <fullName evidence="1">Uncharacterized protein</fullName>
    </submittedName>
</protein>
<keyword evidence="2" id="KW-1185">Reference proteome</keyword>
<reference evidence="1 2" key="1">
    <citation type="submission" date="2024-06" db="EMBL/GenBank/DDBJ databases">
        <title>Genomic Encyclopedia of Type Strains, Phase IV (KMG-IV): sequencing the most valuable type-strain genomes for metagenomic binning, comparative biology and taxonomic classification.</title>
        <authorList>
            <person name="Goeker M."/>
        </authorList>
    </citation>
    <scope>NUCLEOTIDE SEQUENCE [LARGE SCALE GENOMIC DNA]</scope>
    <source>
        <strain evidence="1 2">DSM 100124</strain>
    </source>
</reference>
<gene>
    <name evidence="1" type="ORF">ABID52_000446</name>
</gene>
<dbReference type="Proteomes" id="UP001549097">
    <property type="component" value="Unassembled WGS sequence"/>
</dbReference>
<proteinExistence type="predicted"/>
<organism evidence="1 2">
    <name type="scientific">Fictibacillus halophilus</name>
    <dbReference type="NCBI Taxonomy" id="1610490"/>
    <lineage>
        <taxon>Bacteria</taxon>
        <taxon>Bacillati</taxon>
        <taxon>Bacillota</taxon>
        <taxon>Bacilli</taxon>
        <taxon>Bacillales</taxon>
        <taxon>Fictibacillaceae</taxon>
        <taxon>Fictibacillus</taxon>
    </lineage>
</organism>
<accession>A0ABV2LE56</accession>
<dbReference type="EMBL" id="JBEPMP010000001">
    <property type="protein sequence ID" value="MET3726865.1"/>
    <property type="molecule type" value="Genomic_DNA"/>
</dbReference>
<name>A0ABV2LE56_9BACL</name>
<sequence length="29" mass="2898">MFIPAIGGYVWFTGGRGVSTSGHSIVSGG</sequence>
<evidence type="ECO:0000313" key="2">
    <source>
        <dbReference type="Proteomes" id="UP001549097"/>
    </source>
</evidence>